<dbReference type="InterPro" id="IPR040976">
    <property type="entry name" value="Pkinase_fungal"/>
</dbReference>
<keyword evidence="3" id="KW-1185">Reference proteome</keyword>
<feature type="domain" description="Fungal-type protein kinase" evidence="1">
    <location>
        <begin position="145"/>
        <end position="486"/>
    </location>
</feature>
<gene>
    <name evidence="2" type="ORF">H1R20_g9755</name>
</gene>
<name>A0A9W8MEY5_9AGAR</name>
<dbReference type="PANTHER" id="PTHR38248">
    <property type="entry name" value="FUNK1 6"/>
    <property type="match status" value="1"/>
</dbReference>
<organism evidence="2 3">
    <name type="scientific">Candolleomyces eurysporus</name>
    <dbReference type="NCBI Taxonomy" id="2828524"/>
    <lineage>
        <taxon>Eukaryota</taxon>
        <taxon>Fungi</taxon>
        <taxon>Dikarya</taxon>
        <taxon>Basidiomycota</taxon>
        <taxon>Agaricomycotina</taxon>
        <taxon>Agaricomycetes</taxon>
        <taxon>Agaricomycetidae</taxon>
        <taxon>Agaricales</taxon>
        <taxon>Agaricineae</taxon>
        <taxon>Psathyrellaceae</taxon>
        <taxon>Candolleomyces</taxon>
    </lineage>
</organism>
<dbReference type="AlphaFoldDB" id="A0A9W8MEY5"/>
<comment type="caution">
    <text evidence="2">The sequence shown here is derived from an EMBL/GenBank/DDBJ whole genome shotgun (WGS) entry which is preliminary data.</text>
</comment>
<evidence type="ECO:0000259" key="1">
    <source>
        <dbReference type="Pfam" id="PF17667"/>
    </source>
</evidence>
<dbReference type="EMBL" id="JANBPK010001005">
    <property type="protein sequence ID" value="KAJ2927337.1"/>
    <property type="molecule type" value="Genomic_DNA"/>
</dbReference>
<protein>
    <recommendedName>
        <fullName evidence="1">Fungal-type protein kinase domain-containing protein</fullName>
    </recommendedName>
</protein>
<dbReference type="OrthoDB" id="5584477at2759"/>
<evidence type="ECO:0000313" key="2">
    <source>
        <dbReference type="EMBL" id="KAJ2927337.1"/>
    </source>
</evidence>
<accession>A0A9W8MEY5</accession>
<proteinExistence type="predicted"/>
<dbReference type="PANTHER" id="PTHR38248:SF2">
    <property type="entry name" value="FUNK1 11"/>
    <property type="match status" value="1"/>
</dbReference>
<feature type="non-terminal residue" evidence="2">
    <location>
        <position position="639"/>
    </location>
</feature>
<reference evidence="2" key="1">
    <citation type="submission" date="2022-06" db="EMBL/GenBank/DDBJ databases">
        <title>Genome Sequence of Candolleomyces eurysporus.</title>
        <authorList>
            <person name="Buettner E."/>
        </authorList>
    </citation>
    <scope>NUCLEOTIDE SEQUENCE</scope>
    <source>
        <strain evidence="2">VTCC 930004</strain>
    </source>
</reference>
<sequence length="639" mass="72490">MPLAASYRSYGLYEFSHAPTGIERLFADRNLPISVENLSNVLLRNPQVYSRYKSRWRCLPSTGSQEVDATVLCRFLNWLAEAMRTILGGEGVTVEKRYWRQQNRTHSEYGRDISLPLLELSAEIGNGSSSTLANALAYQTLKSAFAGAWNTYSQHDDRRFYLCLEFSGDTVSLLFYDHYRFARCLEFNIHTEPVLFIRLMAGLMLGPRTLLGQKPSVATGIRGELHLSSRGIQNRYAVIERVYLEERYPSRATAMWRARDNLPDGYGTDLLIKDYWEPLTLDMETGILSEVEEFPGFMKILSLEILDYSDEVVPGLRERVATMGQQAGETPPDMRMRRLVLTPFASPVTSFTGPFELLCAMMDMLNAHYLLFKETGILYRNFAASNMMLYWQENDLSSRPTKCSRFSEGIDAIKRQLPPEIPVRSGLLIGLSHAARLSPGSQSVLDPHCLHGIFLFMAIQLLLQGPAGAAHHVRHDLEAMFWVNCAIGVGYNEEHETEGVSSHPVLKTWDILPSDNGATRPLALRKWDLVCSRENFESKILACFLPQFEWLKPIVSQMRDLFFAGDSFDVERDTWHGDMMGILHGATEQLVLEMQSIWDPVPQCQTQTVNLRPTEIQLEAAEPGMIWVNYTPTSVEGAW</sequence>
<dbReference type="Proteomes" id="UP001140091">
    <property type="component" value="Unassembled WGS sequence"/>
</dbReference>
<dbReference type="Pfam" id="PF17667">
    <property type="entry name" value="Pkinase_fungal"/>
    <property type="match status" value="1"/>
</dbReference>
<evidence type="ECO:0000313" key="3">
    <source>
        <dbReference type="Proteomes" id="UP001140091"/>
    </source>
</evidence>